<evidence type="ECO:0000256" key="1">
    <source>
        <dbReference type="ARBA" id="ARBA00001968"/>
    </source>
</evidence>
<keyword evidence="6" id="KW-0378">Hydrolase</keyword>
<evidence type="ECO:0000256" key="5">
    <source>
        <dbReference type="ARBA" id="ARBA00022723"/>
    </source>
</evidence>
<feature type="domain" description="DDE Tnp4" evidence="9">
    <location>
        <begin position="173"/>
        <end position="323"/>
    </location>
</feature>
<evidence type="ECO:0000256" key="2">
    <source>
        <dbReference type="ARBA" id="ARBA00004123"/>
    </source>
</evidence>
<dbReference type="InterPro" id="IPR045249">
    <property type="entry name" value="HARBI1-like"/>
</dbReference>
<dbReference type="PANTHER" id="PTHR22930:SF269">
    <property type="entry name" value="NUCLEASE HARBI1-LIKE PROTEIN"/>
    <property type="match status" value="1"/>
</dbReference>
<reference evidence="10 11" key="1">
    <citation type="submission" date="2023-02" db="EMBL/GenBank/DDBJ databases">
        <title>LHISI_Scaffold_Assembly.</title>
        <authorList>
            <person name="Stuart O.P."/>
            <person name="Cleave R."/>
            <person name="Magrath M.J.L."/>
            <person name="Mikheyev A.S."/>
        </authorList>
    </citation>
    <scope>NUCLEOTIDE SEQUENCE [LARGE SCALE GENOMIC DNA]</scope>
    <source>
        <strain evidence="10">Daus_M_001</strain>
        <tissue evidence="10">Leg muscle</tissue>
    </source>
</reference>
<evidence type="ECO:0000256" key="6">
    <source>
        <dbReference type="ARBA" id="ARBA00022801"/>
    </source>
</evidence>
<comment type="subcellular location">
    <subcellularLocation>
        <location evidence="2">Nucleus</location>
    </subcellularLocation>
</comment>
<keyword evidence="11" id="KW-1185">Reference proteome</keyword>
<comment type="similarity">
    <text evidence="3">Belongs to the HARBI1 family.</text>
</comment>
<protein>
    <recommendedName>
        <fullName evidence="9">DDE Tnp4 domain-containing protein</fullName>
    </recommendedName>
</protein>
<keyword evidence="5" id="KW-0479">Metal-binding</keyword>
<dbReference type="EMBL" id="JARBHB010000001">
    <property type="protein sequence ID" value="KAJ8896308.1"/>
    <property type="molecule type" value="Genomic_DNA"/>
</dbReference>
<evidence type="ECO:0000313" key="10">
    <source>
        <dbReference type="EMBL" id="KAJ8896308.1"/>
    </source>
</evidence>
<evidence type="ECO:0000256" key="4">
    <source>
        <dbReference type="ARBA" id="ARBA00022722"/>
    </source>
</evidence>
<comment type="cofactor">
    <cofactor evidence="1">
        <name>a divalent metal cation</name>
        <dbReference type="ChEBI" id="CHEBI:60240"/>
    </cofactor>
</comment>
<evidence type="ECO:0000313" key="11">
    <source>
        <dbReference type="Proteomes" id="UP001159363"/>
    </source>
</evidence>
<dbReference type="PANTHER" id="PTHR22930">
    <property type="match status" value="1"/>
</dbReference>
<evidence type="ECO:0000256" key="7">
    <source>
        <dbReference type="ARBA" id="ARBA00023242"/>
    </source>
</evidence>
<dbReference type="Pfam" id="PF13359">
    <property type="entry name" value="DDE_Tnp_4"/>
    <property type="match status" value="1"/>
</dbReference>
<dbReference type="Proteomes" id="UP001159363">
    <property type="component" value="Chromosome 1"/>
</dbReference>
<dbReference type="InterPro" id="IPR027806">
    <property type="entry name" value="HARBI1_dom"/>
</dbReference>
<accession>A0ABQ9IHY6</accession>
<proteinExistence type="inferred from homology"/>
<name>A0ABQ9IHY6_9NEOP</name>
<evidence type="ECO:0000256" key="3">
    <source>
        <dbReference type="ARBA" id="ARBA00006958"/>
    </source>
</evidence>
<evidence type="ECO:0000259" key="9">
    <source>
        <dbReference type="Pfam" id="PF13359"/>
    </source>
</evidence>
<keyword evidence="4" id="KW-0540">Nuclease</keyword>
<feature type="region of interest" description="Disordered" evidence="8">
    <location>
        <begin position="352"/>
        <end position="371"/>
    </location>
</feature>
<gene>
    <name evidence="10" type="ORF">PR048_001652</name>
</gene>
<keyword evidence="7" id="KW-0539">Nucleus</keyword>
<comment type="caution">
    <text evidence="10">The sequence shown here is derived from an EMBL/GenBank/DDBJ whole genome shotgun (WGS) entry which is preliminary data.</text>
</comment>
<organism evidence="10 11">
    <name type="scientific">Dryococelus australis</name>
    <dbReference type="NCBI Taxonomy" id="614101"/>
    <lineage>
        <taxon>Eukaryota</taxon>
        <taxon>Metazoa</taxon>
        <taxon>Ecdysozoa</taxon>
        <taxon>Arthropoda</taxon>
        <taxon>Hexapoda</taxon>
        <taxon>Insecta</taxon>
        <taxon>Pterygota</taxon>
        <taxon>Neoptera</taxon>
        <taxon>Polyneoptera</taxon>
        <taxon>Phasmatodea</taxon>
        <taxon>Verophasmatodea</taxon>
        <taxon>Anareolatae</taxon>
        <taxon>Phasmatidae</taxon>
        <taxon>Eurycanthinae</taxon>
        <taxon>Dryococelus</taxon>
    </lineage>
</organism>
<sequence>MQSVKLLYDNRRRRKGFWCSEYMEKRGTHGEFVLTNELSDSRFRNYCRLTRNQFEEVHSMSEEEISLEGCNAQKPIGTREKLAIFLSILHVLLHFFRYLATGDSYRSLAYSYRMGDQTVSKMYQLRYGIVCNQFVYLNQQFTERAAQEFKQKWHFLHCIESVDNRHIIMKNVPNADSVFNYKGTFFTVLMATVDVNYKFTSIDVGSYGRLNDSTILRSSVLGDALHCKTLPIPPPAECSGFTYLLHYIFVGDKAFPLMENLTRPYPRCRVTSNMNNKVFNYRLSRACQTVECAFGIMASKFRVFRKPFEIKLETIDCIVKAVVFCITIHELIPCLVRHNYATTSQYAAGLTPDSYQGRGRKSEDGKKRKGCSPTAEIVTRCRATYIRVPTTHSRAAKHRAGACPEAQPTQGSVCIEEVLAQKTNRGPTIEATTFQI</sequence>
<evidence type="ECO:0000256" key="8">
    <source>
        <dbReference type="SAM" id="MobiDB-lite"/>
    </source>
</evidence>